<feature type="domain" description="Acetyl-CoA hydrolase/transferase N-terminal" evidence="3">
    <location>
        <begin position="9"/>
        <end position="181"/>
    </location>
</feature>
<sequence length="440" mass="47800">MTRAATYVSPAQAVAAVRDGDYIDYGFGGSFPDLLDNALAARTGSVRRVTVRGGLVITPKIAVLEADPEGQSFRYESIHLGDYERKQYRAGRIAFVPIALRLVPFLYRQGKFRSDVAFVPVSRPDAEGNVSLGTGCYLWKTIIDCARTVIFELNEHLPFLPGVDGSNLCRLDEADMIVEGTHAPLAERTYRAPSEIDRRIAELVVNEIPDGAVLSLGVGTVPFAIASALADSDKKDLGCHTGTISDAYRKLYLAGKLTNARKEFDTGRSSFNLAMGSSDFYDWLRENPDLFRPDSIDYIHDPARIAKLSRVISINGGVQVDLMGQENAESANGMQLSGIGGQMDFLEGAFRSAGGCGYICINSSRLTKDGVRKSNILPFIPGGSTVSAPRTLIEAVATEYGIAHLAGKSLAERREAMIAIAHPDFRDALRLEKPDLSLFL</sequence>
<dbReference type="InterPro" id="IPR026888">
    <property type="entry name" value="AcetylCoA_hyd_C"/>
</dbReference>
<dbReference type="Proteomes" id="UP000018466">
    <property type="component" value="Unassembled WGS sequence"/>
</dbReference>
<comment type="caution">
    <text evidence="5">The sequence shown here is derived from an EMBL/GenBank/DDBJ whole genome shotgun (WGS) entry which is preliminary data.</text>
</comment>
<dbReference type="InterPro" id="IPR038460">
    <property type="entry name" value="AcetylCoA_hyd_C_sf"/>
</dbReference>
<evidence type="ECO:0000313" key="6">
    <source>
        <dbReference type="Proteomes" id="UP000018466"/>
    </source>
</evidence>
<dbReference type="PANTHER" id="PTHR21432:SF20">
    <property type="entry name" value="ACETYL-COA HYDROLASE"/>
    <property type="match status" value="1"/>
</dbReference>
<protein>
    <recommendedName>
        <fullName evidence="7">Acetyl-CoA hydrolase/transferase C-terminal domain-containing protein</fullName>
    </recommendedName>
</protein>
<dbReference type="InterPro" id="IPR046433">
    <property type="entry name" value="ActCoA_hydro"/>
</dbReference>
<dbReference type="Gene3D" id="3.30.750.70">
    <property type="entry name" value="4-hydroxybutyrate coenzyme like domains"/>
    <property type="match status" value="1"/>
</dbReference>
<evidence type="ECO:0000313" key="5">
    <source>
        <dbReference type="EMBL" id="EHO16034.1"/>
    </source>
</evidence>
<dbReference type="GO" id="GO:0008775">
    <property type="term" value="F:acetate CoA-transferase activity"/>
    <property type="evidence" value="ECO:0007669"/>
    <property type="project" value="InterPro"/>
</dbReference>
<gene>
    <name evidence="5" type="ORF">HMPREF9623_01580</name>
</gene>
<dbReference type="Gene3D" id="3.40.1080.20">
    <property type="entry name" value="Acetyl-CoA hydrolase/transferase C-terminal domain"/>
    <property type="match status" value="1"/>
</dbReference>
<dbReference type="EMBL" id="AGEL01000013">
    <property type="protein sequence ID" value="EHO16034.1"/>
    <property type="molecule type" value="Genomic_DNA"/>
</dbReference>
<dbReference type="RefSeq" id="WP_009533412.1">
    <property type="nucleotide sequence ID" value="NZ_JH590863.1"/>
</dbReference>
<name>A0AA36Y3Z6_9FIRM</name>
<comment type="similarity">
    <text evidence="1">Belongs to the acetyl-CoA hydrolase/transferase family.</text>
</comment>
<dbReference type="Pfam" id="PF13336">
    <property type="entry name" value="AcetylCoA_hyd_C"/>
    <property type="match status" value="1"/>
</dbReference>
<dbReference type="InterPro" id="IPR003702">
    <property type="entry name" value="ActCoA_hydro_N"/>
</dbReference>
<dbReference type="Pfam" id="PF02550">
    <property type="entry name" value="AcetylCoA_hydro"/>
    <property type="match status" value="1"/>
</dbReference>
<evidence type="ECO:0000256" key="1">
    <source>
        <dbReference type="ARBA" id="ARBA00009632"/>
    </source>
</evidence>
<evidence type="ECO:0000256" key="2">
    <source>
        <dbReference type="ARBA" id="ARBA00022679"/>
    </source>
</evidence>
<dbReference type="AlphaFoldDB" id="A0AA36Y3Z6"/>
<feature type="domain" description="Acetyl-CoA hydrolase/transferase C-terminal" evidence="4">
    <location>
        <begin position="276"/>
        <end position="430"/>
    </location>
</feature>
<evidence type="ECO:0000259" key="4">
    <source>
        <dbReference type="Pfam" id="PF13336"/>
    </source>
</evidence>
<keyword evidence="6" id="KW-1185">Reference proteome</keyword>
<evidence type="ECO:0000259" key="3">
    <source>
        <dbReference type="Pfam" id="PF02550"/>
    </source>
</evidence>
<dbReference type="InterPro" id="IPR037171">
    <property type="entry name" value="NagB/RpiA_transferase-like"/>
</dbReference>
<reference evidence="5 6" key="1">
    <citation type="submission" date="2011-10" db="EMBL/GenBank/DDBJ databases">
        <title>The Genome Sequence of Lachnospiraceae bacterium ACC2.</title>
        <authorList>
            <consortium name="The Broad Institute Genome Sequencing Platform"/>
            <person name="Earl A."/>
            <person name="Ward D."/>
            <person name="Feldgarden M."/>
            <person name="Gevers D."/>
            <person name="Sizova M."/>
            <person name="Hazen A."/>
            <person name="Epstein S."/>
            <person name="Young S.K."/>
            <person name="Zeng Q."/>
            <person name="Gargeya S."/>
            <person name="Fitzgerald M."/>
            <person name="Haas B."/>
            <person name="Abouelleil A."/>
            <person name="Alvarado L."/>
            <person name="Arachchi H.M."/>
            <person name="Berlin A."/>
            <person name="Brown A."/>
            <person name="Chapman S.B."/>
            <person name="Chen Z."/>
            <person name="Dunbar C."/>
            <person name="Freedman E."/>
            <person name="Gearin G."/>
            <person name="Goldberg J."/>
            <person name="Griggs A."/>
            <person name="Gujja S."/>
            <person name="Heiman D."/>
            <person name="Howarth C."/>
            <person name="Larson L."/>
            <person name="Lui A."/>
            <person name="MacDonald P.J.P."/>
            <person name="Montmayeur A."/>
            <person name="Murphy C."/>
            <person name="Neiman D."/>
            <person name="Pearson M."/>
            <person name="Priest M."/>
            <person name="Roberts A."/>
            <person name="Saif S."/>
            <person name="Shea T."/>
            <person name="Shenoy N."/>
            <person name="Sisk P."/>
            <person name="Stolte C."/>
            <person name="Sykes S."/>
            <person name="Wortman J."/>
            <person name="Nusbaum C."/>
            <person name="Birren B."/>
        </authorList>
    </citation>
    <scope>NUCLEOTIDE SEQUENCE [LARGE SCALE GENOMIC DNA]</scope>
    <source>
        <strain evidence="5 6">ACC2</strain>
    </source>
</reference>
<organism evidence="5 6">
    <name type="scientific">Stomatobaculum longum</name>
    <dbReference type="NCBI Taxonomy" id="796942"/>
    <lineage>
        <taxon>Bacteria</taxon>
        <taxon>Bacillati</taxon>
        <taxon>Bacillota</taxon>
        <taxon>Clostridia</taxon>
        <taxon>Lachnospirales</taxon>
        <taxon>Lachnospiraceae</taxon>
        <taxon>Stomatobaculum</taxon>
    </lineage>
</organism>
<accession>A0AA36Y3Z6</accession>
<dbReference type="GO" id="GO:0006083">
    <property type="term" value="P:acetate metabolic process"/>
    <property type="evidence" value="ECO:0007669"/>
    <property type="project" value="InterPro"/>
</dbReference>
<dbReference type="SUPFAM" id="SSF100950">
    <property type="entry name" value="NagB/RpiA/CoA transferase-like"/>
    <property type="match status" value="2"/>
</dbReference>
<dbReference type="PANTHER" id="PTHR21432">
    <property type="entry name" value="ACETYL-COA HYDROLASE-RELATED"/>
    <property type="match status" value="1"/>
</dbReference>
<evidence type="ECO:0008006" key="7">
    <source>
        <dbReference type="Google" id="ProtNLM"/>
    </source>
</evidence>
<dbReference type="Gene3D" id="3.40.1080.10">
    <property type="entry name" value="Glutaconate Coenzyme A-transferase"/>
    <property type="match status" value="1"/>
</dbReference>
<proteinExistence type="inferred from homology"/>
<dbReference type="GeneID" id="86941308"/>
<keyword evidence="2" id="KW-0808">Transferase</keyword>